<proteinExistence type="predicted"/>
<dbReference type="AlphaFoldDB" id="A0A1F4ZU65"/>
<dbReference type="EMBL" id="MEXR01000019">
    <property type="protein sequence ID" value="OGD09912.1"/>
    <property type="molecule type" value="Genomic_DNA"/>
</dbReference>
<dbReference type="STRING" id="1797263.A2397_06325"/>
<protein>
    <submittedName>
        <fullName evidence="1">Uncharacterized protein</fullName>
    </submittedName>
</protein>
<evidence type="ECO:0000313" key="1">
    <source>
        <dbReference type="EMBL" id="OGD09912.1"/>
    </source>
</evidence>
<evidence type="ECO:0000313" key="2">
    <source>
        <dbReference type="Proteomes" id="UP000176424"/>
    </source>
</evidence>
<accession>A0A1F4ZU65</accession>
<comment type="caution">
    <text evidence="1">The sequence shown here is derived from an EMBL/GenBank/DDBJ whole genome shotgun (WGS) entry which is preliminary data.</text>
</comment>
<dbReference type="Proteomes" id="UP000176424">
    <property type="component" value="Unassembled WGS sequence"/>
</dbReference>
<sequence>MKVNMKMNGKMFRMIMDWLMPNGGDRQVQKRVEYSMNKYKKTYQLLEKYDKEAGTNPKVLVKSKTLPKNIRNFSRQVGI</sequence>
<reference evidence="1 2" key="1">
    <citation type="journal article" date="2016" name="Nat. Commun.">
        <title>Thousands of microbial genomes shed light on interconnected biogeochemical processes in an aquifer system.</title>
        <authorList>
            <person name="Anantharaman K."/>
            <person name="Brown C.T."/>
            <person name="Hug L.A."/>
            <person name="Sharon I."/>
            <person name="Castelle C.J."/>
            <person name="Probst A.J."/>
            <person name="Thomas B.C."/>
            <person name="Singh A."/>
            <person name="Wilkins M.J."/>
            <person name="Karaoz U."/>
            <person name="Brodie E.L."/>
            <person name="Williams K.H."/>
            <person name="Hubbard S.S."/>
            <person name="Banfield J.F."/>
        </authorList>
    </citation>
    <scope>NUCLEOTIDE SEQUENCE [LARGE SCALE GENOMIC DNA]</scope>
</reference>
<gene>
    <name evidence="1" type="ORF">A2397_06325</name>
</gene>
<name>A0A1F4ZU65_9BACT</name>
<organism evidence="1 2">
    <name type="scientific">Candidatus Amesbacteria bacterium RIFOXYB1_FULL_44_23</name>
    <dbReference type="NCBI Taxonomy" id="1797263"/>
    <lineage>
        <taxon>Bacteria</taxon>
        <taxon>Candidatus Amesiibacteriota</taxon>
    </lineage>
</organism>